<dbReference type="InterPro" id="IPR025966">
    <property type="entry name" value="OppC_N"/>
</dbReference>
<dbReference type="EMBL" id="CP049989">
    <property type="protein sequence ID" value="QIM50744.1"/>
    <property type="molecule type" value="Genomic_DNA"/>
</dbReference>
<dbReference type="GO" id="GO:0055085">
    <property type="term" value="P:transmembrane transport"/>
    <property type="evidence" value="ECO:0007669"/>
    <property type="project" value="InterPro"/>
</dbReference>
<dbReference type="PANTHER" id="PTHR43386">
    <property type="entry name" value="OLIGOPEPTIDE TRANSPORT SYSTEM PERMEASE PROTEIN APPC"/>
    <property type="match status" value="1"/>
</dbReference>
<organism evidence="9 10">
    <name type="scientific">Hydrogenophaga crocea</name>
    <dbReference type="NCBI Taxonomy" id="2716225"/>
    <lineage>
        <taxon>Bacteria</taxon>
        <taxon>Pseudomonadati</taxon>
        <taxon>Pseudomonadota</taxon>
        <taxon>Betaproteobacteria</taxon>
        <taxon>Burkholderiales</taxon>
        <taxon>Comamonadaceae</taxon>
        <taxon>Hydrogenophaga</taxon>
    </lineage>
</organism>
<dbReference type="GO" id="GO:0005886">
    <property type="term" value="C:plasma membrane"/>
    <property type="evidence" value="ECO:0007669"/>
    <property type="project" value="UniProtKB-SubCell"/>
</dbReference>
<dbReference type="RefSeq" id="WP_166223074.1">
    <property type="nucleotide sequence ID" value="NZ_CP049989.1"/>
</dbReference>
<evidence type="ECO:0000256" key="4">
    <source>
        <dbReference type="ARBA" id="ARBA00022692"/>
    </source>
</evidence>
<dbReference type="PANTHER" id="PTHR43386:SF26">
    <property type="entry name" value="ABC TRANSPORTER PERMEASE PROTEIN"/>
    <property type="match status" value="1"/>
</dbReference>
<keyword evidence="6 7" id="KW-0472">Membrane</keyword>
<keyword evidence="2 7" id="KW-0813">Transport</keyword>
<dbReference type="SUPFAM" id="SSF161098">
    <property type="entry name" value="MetI-like"/>
    <property type="match status" value="1"/>
</dbReference>
<keyword evidence="10" id="KW-1185">Reference proteome</keyword>
<sequence>MRLHWHQWWDSDVGYSFRTSPTAIVAAVIAAICIFCAVFAHWVAPHNPFDLATLDLMNARLPPMWQEGGNPQFALGTDDQGRDILSALMYGARISLAVGLASVVLSVLIGVTLGLLAGFLGGWIDAFLMRLCDVMLSFPPILIALLIAGVGRALFPNAHETLAFGVLIISITLTGWVQYARTVRGSTLVERNKEYVQAARVTGVAPLRIMGRHVLPNVLGPVLVLATIQVATAIITEATLSFLGVGAPPTSPSLGTLIRVGNDYLFSGEWWITIFPGLMLILIALSVNLLGDWLRDALNPRLR</sequence>
<evidence type="ECO:0000256" key="1">
    <source>
        <dbReference type="ARBA" id="ARBA00004651"/>
    </source>
</evidence>
<keyword evidence="5 7" id="KW-1133">Transmembrane helix</keyword>
<dbReference type="InterPro" id="IPR035906">
    <property type="entry name" value="MetI-like_sf"/>
</dbReference>
<comment type="similarity">
    <text evidence="7">Belongs to the binding-protein-dependent transport system permease family.</text>
</comment>
<feature type="transmembrane region" description="Helical" evidence="7">
    <location>
        <begin position="136"/>
        <end position="155"/>
    </location>
</feature>
<dbReference type="KEGG" id="hcz:G9Q37_00655"/>
<evidence type="ECO:0000313" key="9">
    <source>
        <dbReference type="EMBL" id="QIM50744.1"/>
    </source>
</evidence>
<evidence type="ECO:0000256" key="5">
    <source>
        <dbReference type="ARBA" id="ARBA00022989"/>
    </source>
</evidence>
<feature type="transmembrane region" description="Helical" evidence="7">
    <location>
        <begin position="21"/>
        <end position="44"/>
    </location>
</feature>
<dbReference type="CDD" id="cd06261">
    <property type="entry name" value="TM_PBP2"/>
    <property type="match status" value="1"/>
</dbReference>
<evidence type="ECO:0000313" key="10">
    <source>
        <dbReference type="Proteomes" id="UP000503162"/>
    </source>
</evidence>
<feature type="transmembrane region" description="Helical" evidence="7">
    <location>
        <begin position="161"/>
        <end position="179"/>
    </location>
</feature>
<feature type="transmembrane region" description="Helical" evidence="7">
    <location>
        <begin position="270"/>
        <end position="294"/>
    </location>
</feature>
<dbReference type="AlphaFoldDB" id="A0A6G8IC29"/>
<gene>
    <name evidence="9" type="ORF">G9Q37_00655</name>
</gene>
<evidence type="ECO:0000256" key="2">
    <source>
        <dbReference type="ARBA" id="ARBA00022448"/>
    </source>
</evidence>
<accession>A0A6G8IC29</accession>
<dbReference type="InterPro" id="IPR050366">
    <property type="entry name" value="BP-dependent_transpt_permease"/>
</dbReference>
<dbReference type="Gene3D" id="1.10.3720.10">
    <property type="entry name" value="MetI-like"/>
    <property type="match status" value="1"/>
</dbReference>
<reference evidence="9 10" key="1">
    <citation type="submission" date="2020-03" db="EMBL/GenBank/DDBJ databases">
        <title>Hydrogenophaga sp. nov. isolated from cyanobacterial mat.</title>
        <authorList>
            <person name="Thorat V."/>
            <person name="Kirdat K."/>
            <person name="Tiwarekar B."/>
            <person name="Costa E.D."/>
            <person name="Yadav A."/>
        </authorList>
    </citation>
    <scope>NUCLEOTIDE SEQUENCE [LARGE SCALE GENOMIC DNA]</scope>
    <source>
        <strain evidence="9 10">BA0156</strain>
    </source>
</reference>
<evidence type="ECO:0000256" key="3">
    <source>
        <dbReference type="ARBA" id="ARBA00022475"/>
    </source>
</evidence>
<dbReference type="Pfam" id="PF00528">
    <property type="entry name" value="BPD_transp_1"/>
    <property type="match status" value="1"/>
</dbReference>
<evidence type="ECO:0000256" key="7">
    <source>
        <dbReference type="RuleBase" id="RU363032"/>
    </source>
</evidence>
<feature type="domain" description="ABC transmembrane type-1" evidence="8">
    <location>
        <begin position="92"/>
        <end position="291"/>
    </location>
</feature>
<name>A0A6G8IC29_9BURK</name>
<dbReference type="PROSITE" id="PS50928">
    <property type="entry name" value="ABC_TM1"/>
    <property type="match status" value="1"/>
</dbReference>
<feature type="transmembrane region" description="Helical" evidence="7">
    <location>
        <begin position="94"/>
        <end position="124"/>
    </location>
</feature>
<protein>
    <submittedName>
        <fullName evidence="9">ABC transporter permease</fullName>
    </submittedName>
</protein>
<dbReference type="InterPro" id="IPR000515">
    <property type="entry name" value="MetI-like"/>
</dbReference>
<feature type="transmembrane region" description="Helical" evidence="7">
    <location>
        <begin position="218"/>
        <end position="243"/>
    </location>
</feature>
<proteinExistence type="inferred from homology"/>
<keyword evidence="3" id="KW-1003">Cell membrane</keyword>
<evidence type="ECO:0000256" key="6">
    <source>
        <dbReference type="ARBA" id="ARBA00023136"/>
    </source>
</evidence>
<dbReference type="Proteomes" id="UP000503162">
    <property type="component" value="Chromosome"/>
</dbReference>
<keyword evidence="4 7" id="KW-0812">Transmembrane</keyword>
<dbReference type="Pfam" id="PF12911">
    <property type="entry name" value="OppC_N"/>
    <property type="match status" value="1"/>
</dbReference>
<evidence type="ECO:0000259" key="8">
    <source>
        <dbReference type="PROSITE" id="PS50928"/>
    </source>
</evidence>
<comment type="subcellular location">
    <subcellularLocation>
        <location evidence="1 7">Cell membrane</location>
        <topology evidence="1 7">Multi-pass membrane protein</topology>
    </subcellularLocation>
</comment>